<feature type="transmembrane region" description="Helical" evidence="7">
    <location>
        <begin position="95"/>
        <end position="121"/>
    </location>
</feature>
<dbReference type="Pfam" id="PF20684">
    <property type="entry name" value="Fung_rhodopsin"/>
    <property type="match status" value="1"/>
</dbReference>
<evidence type="ECO:0000256" key="5">
    <source>
        <dbReference type="ARBA" id="ARBA00038359"/>
    </source>
</evidence>
<keyword evidence="3 7" id="KW-1133">Transmembrane helix</keyword>
<evidence type="ECO:0000313" key="10">
    <source>
        <dbReference type="Proteomes" id="UP000800036"/>
    </source>
</evidence>
<comment type="subcellular location">
    <subcellularLocation>
        <location evidence="1">Membrane</location>
        <topology evidence="1">Multi-pass membrane protein</topology>
    </subcellularLocation>
</comment>
<accession>A0A6A5UYQ5</accession>
<protein>
    <recommendedName>
        <fullName evidence="8">Rhodopsin domain-containing protein</fullName>
    </recommendedName>
</protein>
<evidence type="ECO:0000313" key="9">
    <source>
        <dbReference type="EMBL" id="KAF1967996.1"/>
    </source>
</evidence>
<keyword evidence="10" id="KW-1185">Reference proteome</keyword>
<dbReference type="PANTHER" id="PTHR33048:SF47">
    <property type="entry name" value="INTEGRAL MEMBRANE PROTEIN-RELATED"/>
    <property type="match status" value="1"/>
</dbReference>
<evidence type="ECO:0000256" key="2">
    <source>
        <dbReference type="ARBA" id="ARBA00022692"/>
    </source>
</evidence>
<evidence type="ECO:0000256" key="4">
    <source>
        <dbReference type="ARBA" id="ARBA00023136"/>
    </source>
</evidence>
<dbReference type="Proteomes" id="UP000800036">
    <property type="component" value="Unassembled WGS sequence"/>
</dbReference>
<feature type="region of interest" description="Disordered" evidence="6">
    <location>
        <begin position="293"/>
        <end position="338"/>
    </location>
</feature>
<feature type="transmembrane region" description="Helical" evidence="7">
    <location>
        <begin position="20"/>
        <end position="41"/>
    </location>
</feature>
<evidence type="ECO:0000256" key="7">
    <source>
        <dbReference type="SAM" id="Phobius"/>
    </source>
</evidence>
<feature type="compositionally biased region" description="Polar residues" evidence="6">
    <location>
        <begin position="325"/>
        <end position="335"/>
    </location>
</feature>
<dbReference type="InterPro" id="IPR049326">
    <property type="entry name" value="Rhodopsin_dom_fungi"/>
</dbReference>
<feature type="transmembrane region" description="Helical" evidence="7">
    <location>
        <begin position="216"/>
        <end position="234"/>
    </location>
</feature>
<feature type="transmembrane region" description="Helical" evidence="7">
    <location>
        <begin position="133"/>
        <end position="150"/>
    </location>
</feature>
<evidence type="ECO:0000256" key="6">
    <source>
        <dbReference type="SAM" id="MobiDB-lite"/>
    </source>
</evidence>
<evidence type="ECO:0000256" key="1">
    <source>
        <dbReference type="ARBA" id="ARBA00004141"/>
    </source>
</evidence>
<dbReference type="OrthoDB" id="5022096at2759"/>
<keyword evidence="2 7" id="KW-0812">Transmembrane</keyword>
<dbReference type="GO" id="GO:0016020">
    <property type="term" value="C:membrane"/>
    <property type="evidence" value="ECO:0007669"/>
    <property type="project" value="UniProtKB-SubCell"/>
</dbReference>
<dbReference type="InterPro" id="IPR052337">
    <property type="entry name" value="SAT4-like"/>
</dbReference>
<feature type="transmembrane region" description="Helical" evidence="7">
    <location>
        <begin position="53"/>
        <end position="71"/>
    </location>
</feature>
<evidence type="ECO:0000256" key="3">
    <source>
        <dbReference type="ARBA" id="ARBA00022989"/>
    </source>
</evidence>
<organism evidence="9 10">
    <name type="scientific">Bimuria novae-zelandiae CBS 107.79</name>
    <dbReference type="NCBI Taxonomy" id="1447943"/>
    <lineage>
        <taxon>Eukaryota</taxon>
        <taxon>Fungi</taxon>
        <taxon>Dikarya</taxon>
        <taxon>Ascomycota</taxon>
        <taxon>Pezizomycotina</taxon>
        <taxon>Dothideomycetes</taxon>
        <taxon>Pleosporomycetidae</taxon>
        <taxon>Pleosporales</taxon>
        <taxon>Massarineae</taxon>
        <taxon>Didymosphaeriaceae</taxon>
        <taxon>Bimuria</taxon>
    </lineage>
</organism>
<dbReference type="PANTHER" id="PTHR33048">
    <property type="entry name" value="PTH11-LIKE INTEGRAL MEMBRANE PROTEIN (AFU_ORTHOLOGUE AFUA_5G11245)"/>
    <property type="match status" value="1"/>
</dbReference>
<feature type="compositionally biased region" description="Polar residues" evidence="6">
    <location>
        <begin position="293"/>
        <end position="312"/>
    </location>
</feature>
<reference evidence="9" key="1">
    <citation type="journal article" date="2020" name="Stud. Mycol.">
        <title>101 Dothideomycetes genomes: a test case for predicting lifestyles and emergence of pathogens.</title>
        <authorList>
            <person name="Haridas S."/>
            <person name="Albert R."/>
            <person name="Binder M."/>
            <person name="Bloem J."/>
            <person name="Labutti K."/>
            <person name="Salamov A."/>
            <person name="Andreopoulos B."/>
            <person name="Baker S."/>
            <person name="Barry K."/>
            <person name="Bills G."/>
            <person name="Bluhm B."/>
            <person name="Cannon C."/>
            <person name="Castanera R."/>
            <person name="Culley D."/>
            <person name="Daum C."/>
            <person name="Ezra D."/>
            <person name="Gonzalez J."/>
            <person name="Henrissat B."/>
            <person name="Kuo A."/>
            <person name="Liang C."/>
            <person name="Lipzen A."/>
            <person name="Lutzoni F."/>
            <person name="Magnuson J."/>
            <person name="Mondo S."/>
            <person name="Nolan M."/>
            <person name="Ohm R."/>
            <person name="Pangilinan J."/>
            <person name="Park H.-J."/>
            <person name="Ramirez L."/>
            <person name="Alfaro M."/>
            <person name="Sun H."/>
            <person name="Tritt A."/>
            <person name="Yoshinaga Y."/>
            <person name="Zwiers L.-H."/>
            <person name="Turgeon B."/>
            <person name="Goodwin S."/>
            <person name="Spatafora J."/>
            <person name="Crous P."/>
            <person name="Grigoriev I."/>
        </authorList>
    </citation>
    <scope>NUCLEOTIDE SEQUENCE</scope>
    <source>
        <strain evidence="9">CBS 107.79</strain>
    </source>
</reference>
<feature type="transmembrane region" description="Helical" evidence="7">
    <location>
        <begin position="184"/>
        <end position="204"/>
    </location>
</feature>
<name>A0A6A5UYQ5_9PLEO</name>
<dbReference type="AlphaFoldDB" id="A0A6A5UYQ5"/>
<evidence type="ECO:0000259" key="8">
    <source>
        <dbReference type="Pfam" id="PF20684"/>
    </source>
</evidence>
<gene>
    <name evidence="9" type="ORF">BU23DRAFT_541767</name>
</gene>
<sequence>MSLNTRTAPSGRAAHIAWEFSVIATTLLATATLLFVARLWTRFSTVYRMLADDYVCAIAYVLVVVNTGLFLKSIEWALPTWTGDPSKMTLRNDTYVFYGVIAQPFWACGMASIKISIALFMLRLEPRKQCCRFLWAMIAFQVVLSVYNVLTQLISCRPLRAKWANPGDIPGRCWPNNVDTASQVTVQAFVILTDWVFALLPISFLRKVQRPLRERAIIWFLMSLGIFAGVSSIIKIQQILAMRNGDDISANAITIEMWCSIEALTGFIASCVPCLRGPFQRVLEHFGVVKQPQTSTSTSPHYPDTSYGTHVSSGKAGSGFDPSAQMKQIGSSAGDSSEKIILRNEPAARNGEIWCTTEVLMEEEERLKTP</sequence>
<dbReference type="EMBL" id="ML976725">
    <property type="protein sequence ID" value="KAF1967996.1"/>
    <property type="molecule type" value="Genomic_DNA"/>
</dbReference>
<keyword evidence="4 7" id="KW-0472">Membrane</keyword>
<comment type="similarity">
    <text evidence="5">Belongs to the SAT4 family.</text>
</comment>
<proteinExistence type="inferred from homology"/>
<feature type="domain" description="Rhodopsin" evidence="8">
    <location>
        <begin position="37"/>
        <end position="281"/>
    </location>
</feature>